<dbReference type="Gene3D" id="1.10.630.10">
    <property type="entry name" value="Cytochrome P450"/>
    <property type="match status" value="1"/>
</dbReference>
<evidence type="ECO:0000256" key="5">
    <source>
        <dbReference type="ARBA" id="ARBA00023004"/>
    </source>
</evidence>
<evidence type="ECO:0000256" key="4">
    <source>
        <dbReference type="ARBA" id="ARBA00022723"/>
    </source>
</evidence>
<dbReference type="GO" id="GO:0005506">
    <property type="term" value="F:iron ion binding"/>
    <property type="evidence" value="ECO:0007669"/>
    <property type="project" value="InterPro"/>
</dbReference>
<evidence type="ECO:0000313" key="8">
    <source>
        <dbReference type="EMBL" id="KAG6117974.1"/>
    </source>
</evidence>
<keyword evidence="7" id="KW-0503">Monooxygenase</keyword>
<keyword evidence="5 6" id="KW-0408">Iron</keyword>
<evidence type="ECO:0000256" key="3">
    <source>
        <dbReference type="ARBA" id="ARBA00022617"/>
    </source>
</evidence>
<dbReference type="PRINTS" id="PR00463">
    <property type="entry name" value="EP450I"/>
</dbReference>
<comment type="caution">
    <text evidence="8">The sequence shown here is derived from an EMBL/GenBank/DDBJ whole genome shotgun (WGS) entry which is preliminary data.</text>
</comment>
<evidence type="ECO:0000256" key="2">
    <source>
        <dbReference type="ARBA" id="ARBA00010617"/>
    </source>
</evidence>
<gene>
    <name evidence="8" type="ORF">E4U13_000617</name>
</gene>
<evidence type="ECO:0000313" key="9">
    <source>
        <dbReference type="Proteomes" id="UP000732380"/>
    </source>
</evidence>
<name>A0A9P7Q2F7_9HYPO</name>
<evidence type="ECO:0000256" key="7">
    <source>
        <dbReference type="RuleBase" id="RU000461"/>
    </source>
</evidence>
<comment type="cofactor">
    <cofactor evidence="1 6">
        <name>heme</name>
        <dbReference type="ChEBI" id="CHEBI:30413"/>
    </cofactor>
</comment>
<keyword evidence="7" id="KW-0560">Oxidoreductase</keyword>
<dbReference type="GO" id="GO:0020037">
    <property type="term" value="F:heme binding"/>
    <property type="evidence" value="ECO:0007669"/>
    <property type="project" value="InterPro"/>
</dbReference>
<dbReference type="InterPro" id="IPR001128">
    <property type="entry name" value="Cyt_P450"/>
</dbReference>
<dbReference type="GO" id="GO:0004497">
    <property type="term" value="F:monooxygenase activity"/>
    <property type="evidence" value="ECO:0007669"/>
    <property type="project" value="UniProtKB-KW"/>
</dbReference>
<dbReference type="SUPFAM" id="SSF48264">
    <property type="entry name" value="Cytochrome P450"/>
    <property type="match status" value="1"/>
</dbReference>
<evidence type="ECO:0000256" key="6">
    <source>
        <dbReference type="PIRSR" id="PIRSR602401-1"/>
    </source>
</evidence>
<keyword evidence="4 6" id="KW-0479">Metal-binding</keyword>
<keyword evidence="9" id="KW-1185">Reference proteome</keyword>
<protein>
    <recommendedName>
        <fullName evidence="10">Cytochrome P450 monooxygenase</fullName>
    </recommendedName>
</protein>
<dbReference type="PROSITE" id="PS00086">
    <property type="entry name" value="CYTOCHROME_P450"/>
    <property type="match status" value="1"/>
</dbReference>
<dbReference type="InterPro" id="IPR036396">
    <property type="entry name" value="Cyt_P450_sf"/>
</dbReference>
<dbReference type="InterPro" id="IPR017972">
    <property type="entry name" value="Cyt_P450_CS"/>
</dbReference>
<accession>A0A9P7Q2F7</accession>
<dbReference type="PANTHER" id="PTHR24305">
    <property type="entry name" value="CYTOCHROME P450"/>
    <property type="match status" value="1"/>
</dbReference>
<comment type="similarity">
    <text evidence="2 7">Belongs to the cytochrome P450 family.</text>
</comment>
<dbReference type="GO" id="GO:0016705">
    <property type="term" value="F:oxidoreductase activity, acting on paired donors, with incorporation or reduction of molecular oxygen"/>
    <property type="evidence" value="ECO:0007669"/>
    <property type="project" value="InterPro"/>
</dbReference>
<dbReference type="PRINTS" id="PR00385">
    <property type="entry name" value="P450"/>
</dbReference>
<sequence length="481" mass="54056">MVRRTKEFDRAPLHVAEFLPFIPDHQVAMMSSDPRLKAHKELVKGLMSPGNLSSDFAPVVHEMVSHLIGLWKTKMDAAQGLPFAALQDLRELSWELTSTLVFGFDEGREVLEPYRNYLTSKGSSASWTDAAANTVCFARPPLPPELQALAVTTKFMQFTTTGFAPHLQVWILKRTKWRKDFQRKDRLLSNEINKTVGKLLNAGSDSNRCKTMIGRILEREVVMAEKSGSRPNFYKPSIKDEAFGTFIAGSDTISTSMGWAVKFLADNPAAQAKLRRQLHISYRDAHHEKRQPVVSEIFHTSAPYLDAFIEESLRCGKTVPSLLRQATVDTEILGYHIPKGTQIFLGVGPSITEPAMPVADEARSPSSRAYRQRLPSWDDEDIAQFAPERWLKTSGDETGTDAGEFDNVEYDCNAGPMLSFGAGSRGCFGKRLAYLEMRIMIALLVWNFTFEKCAPELSGYVERDEFTCVPTCCYVKFQRTD</sequence>
<dbReference type="InterPro" id="IPR050121">
    <property type="entry name" value="Cytochrome_P450_monoxygenase"/>
</dbReference>
<dbReference type="InterPro" id="IPR002401">
    <property type="entry name" value="Cyt_P450_E_grp-I"/>
</dbReference>
<dbReference type="AlphaFoldDB" id="A0A9P7Q2F7"/>
<evidence type="ECO:0008006" key="10">
    <source>
        <dbReference type="Google" id="ProtNLM"/>
    </source>
</evidence>
<feature type="binding site" description="axial binding residue" evidence="6">
    <location>
        <position position="427"/>
    </location>
    <ligand>
        <name>heme</name>
        <dbReference type="ChEBI" id="CHEBI:30413"/>
    </ligand>
    <ligandPart>
        <name>Fe</name>
        <dbReference type="ChEBI" id="CHEBI:18248"/>
    </ligandPart>
</feature>
<dbReference type="Pfam" id="PF00067">
    <property type="entry name" value="p450"/>
    <property type="match status" value="2"/>
</dbReference>
<proteinExistence type="inferred from homology"/>
<reference evidence="8 9" key="1">
    <citation type="journal article" date="2020" name="bioRxiv">
        <title>Whole genome comparisons of ergot fungi reveals the divergence and evolution of species within the genus Claviceps are the result of varying mechanisms driving genome evolution and host range expansion.</title>
        <authorList>
            <person name="Wyka S.A."/>
            <person name="Mondo S.J."/>
            <person name="Liu M."/>
            <person name="Dettman J."/>
            <person name="Nalam V."/>
            <person name="Broders K.D."/>
        </authorList>
    </citation>
    <scope>NUCLEOTIDE SEQUENCE [LARGE SCALE GENOMIC DNA]</scope>
    <source>
        <strain evidence="8 9">LM576</strain>
    </source>
</reference>
<organism evidence="8 9">
    <name type="scientific">Claviceps humidiphila</name>
    <dbReference type="NCBI Taxonomy" id="1294629"/>
    <lineage>
        <taxon>Eukaryota</taxon>
        <taxon>Fungi</taxon>
        <taxon>Dikarya</taxon>
        <taxon>Ascomycota</taxon>
        <taxon>Pezizomycotina</taxon>
        <taxon>Sordariomycetes</taxon>
        <taxon>Hypocreomycetidae</taxon>
        <taxon>Hypocreales</taxon>
        <taxon>Clavicipitaceae</taxon>
        <taxon>Claviceps</taxon>
    </lineage>
</organism>
<dbReference type="EMBL" id="SRQM01000118">
    <property type="protein sequence ID" value="KAG6117974.1"/>
    <property type="molecule type" value="Genomic_DNA"/>
</dbReference>
<keyword evidence="3 6" id="KW-0349">Heme</keyword>
<evidence type="ECO:0000256" key="1">
    <source>
        <dbReference type="ARBA" id="ARBA00001971"/>
    </source>
</evidence>
<dbReference type="PANTHER" id="PTHR24305:SF232">
    <property type="entry name" value="P450, PUTATIVE (EUROFUNG)-RELATED"/>
    <property type="match status" value="1"/>
</dbReference>
<dbReference type="Proteomes" id="UP000732380">
    <property type="component" value="Unassembled WGS sequence"/>
</dbReference>